<name>A0AAJ1R8Y7_9FLAO</name>
<evidence type="ECO:0000313" key="3">
    <source>
        <dbReference type="Proteomes" id="UP001225933"/>
    </source>
</evidence>
<gene>
    <name evidence="2" type="ORF">QX233_22415</name>
</gene>
<keyword evidence="1" id="KW-1133">Transmembrane helix</keyword>
<keyword evidence="1" id="KW-0812">Transmembrane</keyword>
<evidence type="ECO:0000256" key="1">
    <source>
        <dbReference type="SAM" id="Phobius"/>
    </source>
</evidence>
<dbReference type="AlphaFoldDB" id="A0AAJ1R8Y7"/>
<dbReference type="RefSeq" id="WP_290343740.1">
    <property type="nucleotide sequence ID" value="NZ_JAUHGV010000142.1"/>
</dbReference>
<protein>
    <submittedName>
        <fullName evidence="2">Uncharacterized protein</fullName>
    </submittedName>
</protein>
<accession>A0AAJ1R8Y7</accession>
<proteinExistence type="predicted"/>
<reference evidence="2" key="1">
    <citation type="submission" date="2023-06" db="EMBL/GenBank/DDBJ databases">
        <title>Two Chryseobacterium gambrini strains from China.</title>
        <authorList>
            <person name="Zeng J."/>
            <person name="Wu Y."/>
        </authorList>
    </citation>
    <scope>NUCLEOTIDE SEQUENCE</scope>
    <source>
        <strain evidence="2">SQ219</strain>
    </source>
</reference>
<evidence type="ECO:0000313" key="2">
    <source>
        <dbReference type="EMBL" id="MDN4015205.1"/>
    </source>
</evidence>
<feature type="transmembrane region" description="Helical" evidence="1">
    <location>
        <begin position="54"/>
        <end position="73"/>
    </location>
</feature>
<keyword evidence="1" id="KW-0472">Membrane</keyword>
<dbReference type="Proteomes" id="UP001225933">
    <property type="component" value="Unassembled WGS sequence"/>
</dbReference>
<comment type="caution">
    <text evidence="2">The sequence shown here is derived from an EMBL/GenBank/DDBJ whole genome shotgun (WGS) entry which is preliminary data.</text>
</comment>
<feature type="non-terminal residue" evidence="2">
    <location>
        <position position="1"/>
    </location>
</feature>
<organism evidence="2 3">
    <name type="scientific">Chryseobacterium gambrini</name>
    <dbReference type="NCBI Taxonomy" id="373672"/>
    <lineage>
        <taxon>Bacteria</taxon>
        <taxon>Pseudomonadati</taxon>
        <taxon>Bacteroidota</taxon>
        <taxon>Flavobacteriia</taxon>
        <taxon>Flavobacteriales</taxon>
        <taxon>Weeksellaceae</taxon>
        <taxon>Chryseobacterium group</taxon>
        <taxon>Chryseobacterium</taxon>
    </lineage>
</organism>
<dbReference type="EMBL" id="JAUHGV010000142">
    <property type="protein sequence ID" value="MDN4015205.1"/>
    <property type="molecule type" value="Genomic_DNA"/>
</dbReference>
<sequence length="91" mass="9224">SSLVNVGVSGYALTRLVGRPRVPYRDIGAQVAASLVMFAAVLAGRGAVPDTLGWTFVLVGVGAAVYVGVLLALSARVRRKAAGAAPVDFGL</sequence>